<evidence type="ECO:0000256" key="4">
    <source>
        <dbReference type="ARBA" id="ARBA00022833"/>
    </source>
</evidence>
<dbReference type="Pfam" id="PF00096">
    <property type="entry name" value="zf-C2H2"/>
    <property type="match status" value="1"/>
</dbReference>
<gene>
    <name evidence="7" type="ORF">ODALV1_LOCUS18773</name>
</gene>
<dbReference type="Proteomes" id="UP001642540">
    <property type="component" value="Unassembled WGS sequence"/>
</dbReference>
<feature type="domain" description="C2H2-type" evidence="6">
    <location>
        <begin position="186"/>
        <end position="217"/>
    </location>
</feature>
<evidence type="ECO:0000259" key="6">
    <source>
        <dbReference type="PROSITE" id="PS50157"/>
    </source>
</evidence>
<dbReference type="Pfam" id="PF13894">
    <property type="entry name" value="zf-C2H2_4"/>
    <property type="match status" value="1"/>
</dbReference>
<keyword evidence="4" id="KW-0862">Zinc</keyword>
<keyword evidence="8" id="KW-1185">Reference proteome</keyword>
<dbReference type="PANTHER" id="PTHR24379:SF121">
    <property type="entry name" value="C2H2-TYPE DOMAIN-CONTAINING PROTEIN"/>
    <property type="match status" value="1"/>
</dbReference>
<dbReference type="EMBL" id="CAXLJM020000062">
    <property type="protein sequence ID" value="CAL8119920.1"/>
    <property type="molecule type" value="Genomic_DNA"/>
</dbReference>
<reference evidence="7 8" key="1">
    <citation type="submission" date="2024-08" db="EMBL/GenBank/DDBJ databases">
        <authorList>
            <person name="Cucini C."/>
            <person name="Frati F."/>
        </authorList>
    </citation>
    <scope>NUCLEOTIDE SEQUENCE [LARGE SCALE GENOMIC DNA]</scope>
</reference>
<evidence type="ECO:0000313" key="7">
    <source>
        <dbReference type="EMBL" id="CAL8119920.1"/>
    </source>
</evidence>
<protein>
    <recommendedName>
        <fullName evidence="6">C2H2-type domain-containing protein</fullName>
    </recommendedName>
</protein>
<accession>A0ABP1R8D6</accession>
<sequence>MASEPSRPKGSLLSRILSQGRHQFTNDRNMQQEPSILRNILKFGRTVATMLMTASCPDDKIGEGRNGEGVTSTSSIVELKRIFKPKKKALKNIIKKKKPNVITILSSSAGLHQSWRSLRKRRVNKKTQNVTATSAISNNKKGLRSPGSMKVLLVINPKTRQCPICRLRFPTWNAMRRHCEKHTKPVKCGVCGKDFHKWEHLRQHEGQHFPVHCSYCPKKFLTQDDLDLHNVEYHGLPSKMGKDVGSLFDLAPKQPAPKPYWLKLCRIGEEQEPLNLSCKRQQD</sequence>
<evidence type="ECO:0000256" key="1">
    <source>
        <dbReference type="ARBA" id="ARBA00022723"/>
    </source>
</evidence>
<name>A0ABP1R8D6_9HEXA</name>
<organism evidence="7 8">
    <name type="scientific">Orchesella dallaii</name>
    <dbReference type="NCBI Taxonomy" id="48710"/>
    <lineage>
        <taxon>Eukaryota</taxon>
        <taxon>Metazoa</taxon>
        <taxon>Ecdysozoa</taxon>
        <taxon>Arthropoda</taxon>
        <taxon>Hexapoda</taxon>
        <taxon>Collembola</taxon>
        <taxon>Entomobryomorpha</taxon>
        <taxon>Entomobryoidea</taxon>
        <taxon>Orchesellidae</taxon>
        <taxon>Orchesellinae</taxon>
        <taxon>Orchesella</taxon>
    </lineage>
</organism>
<dbReference type="InterPro" id="IPR013087">
    <property type="entry name" value="Znf_C2H2_type"/>
</dbReference>
<evidence type="ECO:0000256" key="2">
    <source>
        <dbReference type="ARBA" id="ARBA00022737"/>
    </source>
</evidence>
<dbReference type="PROSITE" id="PS00028">
    <property type="entry name" value="ZINC_FINGER_C2H2_1"/>
    <property type="match status" value="1"/>
</dbReference>
<dbReference type="SMART" id="SM00355">
    <property type="entry name" value="ZnF_C2H2"/>
    <property type="match status" value="3"/>
</dbReference>
<evidence type="ECO:0000256" key="5">
    <source>
        <dbReference type="PROSITE-ProRule" id="PRU00042"/>
    </source>
</evidence>
<dbReference type="PROSITE" id="PS50157">
    <property type="entry name" value="ZINC_FINGER_C2H2_2"/>
    <property type="match status" value="1"/>
</dbReference>
<keyword evidence="1" id="KW-0479">Metal-binding</keyword>
<dbReference type="InterPro" id="IPR036236">
    <property type="entry name" value="Znf_C2H2_sf"/>
</dbReference>
<comment type="caution">
    <text evidence="7">The sequence shown here is derived from an EMBL/GenBank/DDBJ whole genome shotgun (WGS) entry which is preliminary data.</text>
</comment>
<evidence type="ECO:0000256" key="3">
    <source>
        <dbReference type="ARBA" id="ARBA00022771"/>
    </source>
</evidence>
<dbReference type="Gene3D" id="3.30.160.60">
    <property type="entry name" value="Classic Zinc Finger"/>
    <property type="match status" value="1"/>
</dbReference>
<keyword evidence="3 5" id="KW-0863">Zinc-finger</keyword>
<proteinExistence type="predicted"/>
<keyword evidence="2" id="KW-0677">Repeat</keyword>
<evidence type="ECO:0000313" key="8">
    <source>
        <dbReference type="Proteomes" id="UP001642540"/>
    </source>
</evidence>
<dbReference type="SUPFAM" id="SSF57667">
    <property type="entry name" value="beta-beta-alpha zinc fingers"/>
    <property type="match status" value="2"/>
</dbReference>
<dbReference type="PANTHER" id="PTHR24379">
    <property type="entry name" value="KRAB AND ZINC FINGER DOMAIN-CONTAINING"/>
    <property type="match status" value="1"/>
</dbReference>